<protein>
    <submittedName>
        <fullName evidence="1">Uncharacterized protein</fullName>
    </submittedName>
</protein>
<proteinExistence type="predicted"/>
<dbReference type="EMBL" id="HBUF01585908">
    <property type="protein sequence ID" value="CAG6771778.1"/>
    <property type="molecule type" value="Transcribed_RNA"/>
</dbReference>
<sequence length="99" mass="11337">MDALDAIDDNDYETLRFSDLQACPSIRTDGLGIFHMNIGSLNSKFNDLVCLINENKPYIDILVLSECWFNINKQIFTYHINLMVTMHITLKGIVIDQVV</sequence>
<evidence type="ECO:0000313" key="1">
    <source>
        <dbReference type="EMBL" id="CAG6771778.1"/>
    </source>
</evidence>
<name>A0A8D9EZ62_9HEMI</name>
<dbReference type="EMBL" id="HBUF01585906">
    <property type="protein sequence ID" value="CAG6771776.1"/>
    <property type="molecule type" value="Transcribed_RNA"/>
</dbReference>
<accession>A0A8D9EZ62</accession>
<dbReference type="AlphaFoldDB" id="A0A8D9EZ62"/>
<reference evidence="1" key="1">
    <citation type="submission" date="2021-05" db="EMBL/GenBank/DDBJ databases">
        <authorList>
            <person name="Alioto T."/>
            <person name="Alioto T."/>
            <person name="Gomez Garrido J."/>
        </authorList>
    </citation>
    <scope>NUCLEOTIDE SEQUENCE</scope>
</reference>
<dbReference type="EMBL" id="HBUF01585907">
    <property type="protein sequence ID" value="CAG6771777.1"/>
    <property type="molecule type" value="Transcribed_RNA"/>
</dbReference>
<organism evidence="1">
    <name type="scientific">Cacopsylla melanoneura</name>
    <dbReference type="NCBI Taxonomy" id="428564"/>
    <lineage>
        <taxon>Eukaryota</taxon>
        <taxon>Metazoa</taxon>
        <taxon>Ecdysozoa</taxon>
        <taxon>Arthropoda</taxon>
        <taxon>Hexapoda</taxon>
        <taxon>Insecta</taxon>
        <taxon>Pterygota</taxon>
        <taxon>Neoptera</taxon>
        <taxon>Paraneoptera</taxon>
        <taxon>Hemiptera</taxon>
        <taxon>Sternorrhyncha</taxon>
        <taxon>Psylloidea</taxon>
        <taxon>Psyllidae</taxon>
        <taxon>Psyllinae</taxon>
        <taxon>Cacopsylla</taxon>
    </lineage>
</organism>